<organism evidence="3 4">
    <name type="scientific">Penicillium salamii</name>
    <dbReference type="NCBI Taxonomy" id="1612424"/>
    <lineage>
        <taxon>Eukaryota</taxon>
        <taxon>Fungi</taxon>
        <taxon>Dikarya</taxon>
        <taxon>Ascomycota</taxon>
        <taxon>Pezizomycotina</taxon>
        <taxon>Eurotiomycetes</taxon>
        <taxon>Eurotiomycetidae</taxon>
        <taxon>Eurotiales</taxon>
        <taxon>Aspergillaceae</taxon>
        <taxon>Penicillium</taxon>
    </lineage>
</organism>
<keyword evidence="4" id="KW-1185">Reference proteome</keyword>
<dbReference type="PANTHER" id="PTHR40845">
    <property type="match status" value="1"/>
</dbReference>
<protein>
    <recommendedName>
        <fullName evidence="2">DUF7888 domain-containing protein</fullName>
    </recommendedName>
</protein>
<name>A0A9W4JB99_9EURO</name>
<accession>A0A9W4JB99</accession>
<keyword evidence="1" id="KW-0732">Signal</keyword>
<proteinExistence type="predicted"/>
<feature type="signal peptide" evidence="1">
    <location>
        <begin position="1"/>
        <end position="17"/>
    </location>
</feature>
<evidence type="ECO:0000256" key="1">
    <source>
        <dbReference type="SAM" id="SignalP"/>
    </source>
</evidence>
<dbReference type="PANTHER" id="PTHR40845:SF1">
    <property type="match status" value="1"/>
</dbReference>
<evidence type="ECO:0000259" key="2">
    <source>
        <dbReference type="Pfam" id="PF25411"/>
    </source>
</evidence>
<dbReference type="EMBL" id="CAJVPG010000244">
    <property type="protein sequence ID" value="CAG8383153.1"/>
    <property type="molecule type" value="Genomic_DNA"/>
</dbReference>
<feature type="chain" id="PRO_5040866617" description="DUF7888 domain-containing protein" evidence="1">
    <location>
        <begin position="18"/>
        <end position="153"/>
    </location>
</feature>
<dbReference type="AlphaFoldDB" id="A0A9W4JB99"/>
<dbReference type="InterPro" id="IPR057210">
    <property type="entry name" value="DUF7888"/>
</dbReference>
<dbReference type="Proteomes" id="UP001152649">
    <property type="component" value="Unassembled WGS sequence"/>
</dbReference>
<evidence type="ECO:0000313" key="3">
    <source>
        <dbReference type="EMBL" id="CAG8383153.1"/>
    </source>
</evidence>
<reference evidence="3" key="1">
    <citation type="submission" date="2021-07" db="EMBL/GenBank/DDBJ databases">
        <authorList>
            <person name="Branca A.L. A."/>
        </authorList>
    </citation>
    <scope>NUCLEOTIDE SEQUENCE</scope>
</reference>
<sequence>MLISQLLSISLLGLVAASPVAGGSDSSDSAVAGDFSPDWDAFESDFKLALEEYETNPTLAKRLNTHSASNVGYGQAIYAAGSAAVSQVKKLSDWNKAREQFVQLVTQGMMDHNPDPKTAVAAICYNKDYGIKDPQGIYGLRSEDLSIWPASTE</sequence>
<feature type="domain" description="DUF7888" evidence="2">
    <location>
        <begin position="72"/>
        <end position="146"/>
    </location>
</feature>
<evidence type="ECO:0000313" key="4">
    <source>
        <dbReference type="Proteomes" id="UP001152649"/>
    </source>
</evidence>
<comment type="caution">
    <text evidence="3">The sequence shown here is derived from an EMBL/GenBank/DDBJ whole genome shotgun (WGS) entry which is preliminary data.</text>
</comment>
<dbReference type="OrthoDB" id="2123378at2759"/>
<gene>
    <name evidence="3" type="ORF">PSALAMII_LOCUS5955</name>
</gene>
<dbReference type="Pfam" id="PF25411">
    <property type="entry name" value="DUF7888"/>
    <property type="match status" value="1"/>
</dbReference>